<dbReference type="FunCoup" id="Q5KP20">
    <property type="interactions" value="94"/>
</dbReference>
<dbReference type="GO" id="GO:0030134">
    <property type="term" value="C:COPII-coated ER to Golgi transport vesicle"/>
    <property type="evidence" value="ECO:0000318"/>
    <property type="project" value="GO_Central"/>
</dbReference>
<evidence type="ECO:0000256" key="2">
    <source>
        <dbReference type="ARBA" id="ARBA00008096"/>
    </source>
</evidence>
<evidence type="ECO:0000256" key="3">
    <source>
        <dbReference type="ARBA" id="ARBA00022692"/>
    </source>
</evidence>
<dbReference type="OrthoDB" id="28257at2759"/>
<feature type="transmembrane region" description="Helical" evidence="7">
    <location>
        <begin position="98"/>
        <end position="120"/>
    </location>
</feature>
<evidence type="ECO:0000256" key="6">
    <source>
        <dbReference type="SAM" id="MobiDB-lite"/>
    </source>
</evidence>
<feature type="compositionally biased region" description="Polar residues" evidence="6">
    <location>
        <begin position="299"/>
        <end position="311"/>
    </location>
</feature>
<dbReference type="GO" id="GO:0097020">
    <property type="term" value="F:COPII receptor activity"/>
    <property type="evidence" value="ECO:0000318"/>
    <property type="project" value="GO_Central"/>
</dbReference>
<dbReference type="Proteomes" id="UP000002149">
    <property type="component" value="Chromosome 1"/>
</dbReference>
<dbReference type="GeneID" id="3253332"/>
<protein>
    <submittedName>
        <fullName evidence="8">Endoplasmic reticulum protein, putative</fullName>
    </submittedName>
</protein>
<evidence type="ECO:0000256" key="1">
    <source>
        <dbReference type="ARBA" id="ARBA00004141"/>
    </source>
</evidence>
<evidence type="ECO:0000256" key="5">
    <source>
        <dbReference type="ARBA" id="ARBA00023136"/>
    </source>
</evidence>
<keyword evidence="4 7" id="KW-1133">Transmembrane helix</keyword>
<organism evidence="8 9">
    <name type="scientific">Cryptococcus deneoformans (strain JEC21 / ATCC MYA-565)</name>
    <name type="common">Cryptococcus neoformans var. neoformans serotype D</name>
    <dbReference type="NCBI Taxonomy" id="214684"/>
    <lineage>
        <taxon>Eukaryota</taxon>
        <taxon>Fungi</taxon>
        <taxon>Dikarya</taxon>
        <taxon>Basidiomycota</taxon>
        <taxon>Agaricomycotina</taxon>
        <taxon>Tremellomycetes</taxon>
        <taxon>Tremellales</taxon>
        <taxon>Cryptococcaceae</taxon>
        <taxon>Cryptococcus</taxon>
        <taxon>Cryptococcus neoformans species complex</taxon>
    </lineage>
</organism>
<dbReference type="PANTHER" id="PTHR13144:SF0">
    <property type="entry name" value="PROTEIN TEX261"/>
    <property type="match status" value="1"/>
</dbReference>
<feature type="transmembrane region" description="Helical" evidence="7">
    <location>
        <begin position="43"/>
        <end position="61"/>
    </location>
</feature>
<feature type="transmembrane region" description="Helical" evidence="7">
    <location>
        <begin position="6"/>
        <end position="31"/>
    </location>
</feature>
<reference evidence="8 9" key="1">
    <citation type="journal article" date="2005" name="Science">
        <title>The genome of the basidiomycetous yeast and human pathogen Cryptococcus neoformans.</title>
        <authorList>
            <person name="Loftus B.J."/>
            <person name="Fung E."/>
            <person name="Roncaglia P."/>
            <person name="Rowley D."/>
            <person name="Amedeo P."/>
            <person name="Bruno D."/>
            <person name="Vamathevan J."/>
            <person name="Miranda M."/>
            <person name="Anderson I.J."/>
            <person name="Fraser J.A."/>
            <person name="Allen J.E."/>
            <person name="Bosdet I.E."/>
            <person name="Brent M.R."/>
            <person name="Chiu R."/>
            <person name="Doering T.L."/>
            <person name="Donlin M.J."/>
            <person name="D'Souza C.A."/>
            <person name="Fox D.S."/>
            <person name="Grinberg V."/>
            <person name="Fu J."/>
            <person name="Fukushima M."/>
            <person name="Haas B.J."/>
            <person name="Huang J.C."/>
            <person name="Janbon G."/>
            <person name="Jones S.J."/>
            <person name="Koo H.L."/>
            <person name="Krzywinski M.I."/>
            <person name="Kwon-Chung J.K."/>
            <person name="Lengeler K.B."/>
            <person name="Maiti R."/>
            <person name="Marra M.A."/>
            <person name="Marra R.E."/>
            <person name="Mathewson C.A."/>
            <person name="Mitchell T.G."/>
            <person name="Pertea M."/>
            <person name="Riggs F.R."/>
            <person name="Salzberg S.L."/>
            <person name="Schein J.E."/>
            <person name="Shvartsbeyn A."/>
            <person name="Shin H."/>
            <person name="Shumway M."/>
            <person name="Specht C.A."/>
            <person name="Suh B.B."/>
            <person name="Tenney A."/>
            <person name="Utterback T.R."/>
            <person name="Wickes B.L."/>
            <person name="Wortman J.R."/>
            <person name="Wye N.H."/>
            <person name="Kronstad J.W."/>
            <person name="Lodge J.K."/>
            <person name="Heitman J."/>
            <person name="Davis R.W."/>
            <person name="Fraser C.M."/>
            <person name="Hyman R.W."/>
        </authorList>
    </citation>
    <scope>NUCLEOTIDE SEQUENCE [LARGE SCALE GENOMIC DNA]</scope>
    <source>
        <strain evidence="9">JEC21 / ATCC MYA-565</strain>
    </source>
</reference>
<dbReference type="InParanoid" id="Q5KP20"/>
<dbReference type="RefSeq" id="XP_566816.1">
    <property type="nucleotide sequence ID" value="XM_566816.2"/>
</dbReference>
<dbReference type="InterPro" id="IPR007277">
    <property type="entry name" value="Svp26/Tex261"/>
</dbReference>
<name>Q5KP20_CRYD1</name>
<dbReference type="OMA" id="NFSSTWP"/>
<dbReference type="eggNOG" id="KOG4136">
    <property type="taxonomic scope" value="Eukaryota"/>
</dbReference>
<evidence type="ECO:0000313" key="8">
    <source>
        <dbReference type="EMBL" id="AAW40997.1"/>
    </source>
</evidence>
<proteinExistence type="inferred from homology"/>
<keyword evidence="9" id="KW-1185">Reference proteome</keyword>
<dbReference type="GO" id="GO:0000139">
    <property type="term" value="C:Golgi membrane"/>
    <property type="evidence" value="ECO:0000318"/>
    <property type="project" value="GO_Central"/>
</dbReference>
<dbReference type="PaxDb" id="214684-Q5KP20"/>
<gene>
    <name evidence="8" type="ordered locus">CNA04500</name>
</gene>
<evidence type="ECO:0000256" key="4">
    <source>
        <dbReference type="ARBA" id="ARBA00022989"/>
    </source>
</evidence>
<dbReference type="GO" id="GO:0006888">
    <property type="term" value="P:endoplasmic reticulum to Golgi vesicle-mediated transport"/>
    <property type="evidence" value="ECO:0000318"/>
    <property type="project" value="GO_Central"/>
</dbReference>
<dbReference type="HOGENOM" id="CLU_058268_1_0_1"/>
<comment type="subcellular location">
    <subcellularLocation>
        <location evidence="1">Membrane</location>
        <topology evidence="1">Multi-pass membrane protein</topology>
    </subcellularLocation>
</comment>
<dbReference type="EMBL" id="AE017341">
    <property type="protein sequence ID" value="AAW40997.1"/>
    <property type="molecule type" value="Genomic_DNA"/>
</dbReference>
<dbReference type="GO" id="GO:0005789">
    <property type="term" value="C:endoplasmic reticulum membrane"/>
    <property type="evidence" value="ECO:0000318"/>
    <property type="project" value="GO_Central"/>
</dbReference>
<evidence type="ECO:0000256" key="7">
    <source>
        <dbReference type="SAM" id="Phobius"/>
    </source>
</evidence>
<feature type="transmembrane region" description="Helical" evidence="7">
    <location>
        <begin position="150"/>
        <end position="169"/>
    </location>
</feature>
<accession>Q5KP20</accession>
<sequence>MGLLHLLAVAGGIAAFLFVTLSLASGLLWLAELIEEHSKYAKTVGMRAIYAIIGLHIVLYFTDNLPITPILFSITCHFVYLSNFSSSWPLISLTSPRFILSCILVVGDHFVWFFHFAAVAQEAKDYRVPKYRYGGQQAKAAGNNPSFGDVAAFFAVCVWFVPLYLFLSLSANDNALPSFDSSAPPSPSSSHVNLGSPRLHAHADRKHATSLIKSALLPLLSLLPSIRSRSRVRNPEGLIAPRSPSKSSPLPSPALQAPNYYPWGTEEKPMSSPGFITPHRSMTPLGGPKTPPPPRRTQSELQISTRGNSHSGPRAEEGMRKVSVGRPAGLASSTNLAPATGGETELSKRKAD</sequence>
<dbReference type="VEuPathDB" id="FungiDB:CNA04500"/>
<keyword evidence="5 7" id="KW-0472">Membrane</keyword>
<dbReference type="KEGG" id="cne:CNA04500"/>
<evidence type="ECO:0000313" key="9">
    <source>
        <dbReference type="Proteomes" id="UP000002149"/>
    </source>
</evidence>
<feature type="region of interest" description="Disordered" evidence="6">
    <location>
        <begin position="234"/>
        <end position="352"/>
    </location>
</feature>
<dbReference type="AlphaFoldDB" id="Q5KP20"/>
<keyword evidence="3 7" id="KW-0812">Transmembrane</keyword>
<comment type="similarity">
    <text evidence="2">Belongs to the SVP26 family.</text>
</comment>
<dbReference type="PANTHER" id="PTHR13144">
    <property type="entry name" value="TEX261 PROTEIN"/>
    <property type="match status" value="1"/>
</dbReference>
<accession>Q55ZQ8</accession>
<dbReference type="Pfam" id="PF04148">
    <property type="entry name" value="Erv26"/>
    <property type="match status" value="1"/>
</dbReference>
<feature type="transmembrane region" description="Helical" evidence="7">
    <location>
        <begin position="67"/>
        <end position="86"/>
    </location>
</feature>